<name>A0ABN2AV22_9ACTN</name>
<dbReference type="InterPro" id="IPR042070">
    <property type="entry name" value="PucR_C-HTH_sf"/>
</dbReference>
<organism evidence="3 4">
    <name type="scientific">Nocardioides humi</name>
    <dbReference type="NCBI Taxonomy" id="449461"/>
    <lineage>
        <taxon>Bacteria</taxon>
        <taxon>Bacillati</taxon>
        <taxon>Actinomycetota</taxon>
        <taxon>Actinomycetes</taxon>
        <taxon>Propionibacteriales</taxon>
        <taxon>Nocardioidaceae</taxon>
        <taxon>Nocardioides</taxon>
    </lineage>
</organism>
<dbReference type="PANTHER" id="PTHR33744">
    <property type="entry name" value="CARBOHYDRATE DIACID REGULATOR"/>
    <property type="match status" value="1"/>
</dbReference>
<evidence type="ECO:0000259" key="1">
    <source>
        <dbReference type="Pfam" id="PF13556"/>
    </source>
</evidence>
<evidence type="ECO:0000259" key="2">
    <source>
        <dbReference type="Pfam" id="PF25906"/>
    </source>
</evidence>
<dbReference type="PANTHER" id="PTHR33744:SF1">
    <property type="entry name" value="DNA-BINDING TRANSCRIPTIONAL ACTIVATOR ADER"/>
    <property type="match status" value="1"/>
</dbReference>
<reference evidence="3 4" key="1">
    <citation type="journal article" date="2019" name="Int. J. Syst. Evol. Microbiol.">
        <title>The Global Catalogue of Microorganisms (GCM) 10K type strain sequencing project: providing services to taxonomists for standard genome sequencing and annotation.</title>
        <authorList>
            <consortium name="The Broad Institute Genomics Platform"/>
            <consortium name="The Broad Institute Genome Sequencing Center for Infectious Disease"/>
            <person name="Wu L."/>
            <person name="Ma J."/>
        </authorList>
    </citation>
    <scope>NUCLEOTIDE SEQUENCE [LARGE SCALE GENOMIC DNA]</scope>
    <source>
        <strain evidence="3 4">JCM 14942</strain>
    </source>
</reference>
<keyword evidence="4" id="KW-1185">Reference proteome</keyword>
<gene>
    <name evidence="3" type="ORF">GCM10009788_34100</name>
</gene>
<dbReference type="EMBL" id="BAAAOR010000025">
    <property type="protein sequence ID" value="GAA1527892.1"/>
    <property type="molecule type" value="Genomic_DNA"/>
</dbReference>
<dbReference type="InterPro" id="IPR058663">
    <property type="entry name" value="PucR-like_N"/>
</dbReference>
<evidence type="ECO:0000313" key="4">
    <source>
        <dbReference type="Proteomes" id="UP001500842"/>
    </source>
</evidence>
<feature type="domain" description="PucR C-terminal helix-turn-helix" evidence="1">
    <location>
        <begin position="323"/>
        <end position="381"/>
    </location>
</feature>
<comment type="caution">
    <text evidence="3">The sequence shown here is derived from an EMBL/GenBank/DDBJ whole genome shotgun (WGS) entry which is preliminary data.</text>
</comment>
<sequence length="400" mass="44309">MADALRPQMTRATASIVRRVQDAVPEHAAADGTRRHRLFIAAARAAAQVFLDGAARRPEHAQQVDEIFRGLGYAQGRREGSRESMDAAMHAAMQCSWRYLADFAVDHDLSSAALRELADALFDFLAHLHRLLGEGFDLAQDARGRDPGAARVRLFRLLRGTADRSAPGHAHRLDERELRDLAELARWPLPARVVALAIGHDHDAPAIPPSPNLLIQAHPGHVLVVCPAEMHAPFVQQIMRSSSGPRIARSWPVTVVETGAALRWCQRALDLVRAGVIPPTPVIDCAEHATQLWLHAESSLRRHLCQQVLRPLLAEPANSRAILSETLLAWAETRESARALATRLGVHPQTVRYRWKRINELLGDSLRDPDVVLQMTLVLKASVPLWTKGDQSDFDLARVN</sequence>
<evidence type="ECO:0000313" key="3">
    <source>
        <dbReference type="EMBL" id="GAA1527892.1"/>
    </source>
</evidence>
<dbReference type="InterPro" id="IPR025736">
    <property type="entry name" value="PucR_C-HTH_dom"/>
</dbReference>
<accession>A0ABN2AV22</accession>
<dbReference type="Gene3D" id="1.10.10.2840">
    <property type="entry name" value="PucR C-terminal helix-turn-helix domain"/>
    <property type="match status" value="1"/>
</dbReference>
<dbReference type="InterPro" id="IPR051448">
    <property type="entry name" value="CdaR-like_regulators"/>
</dbReference>
<dbReference type="Pfam" id="PF25906">
    <property type="entry name" value="PucR-like_N"/>
    <property type="match status" value="1"/>
</dbReference>
<dbReference type="Proteomes" id="UP001500842">
    <property type="component" value="Unassembled WGS sequence"/>
</dbReference>
<proteinExistence type="predicted"/>
<feature type="domain" description="PucR-like N-terminal" evidence="2">
    <location>
        <begin position="1"/>
        <end position="158"/>
    </location>
</feature>
<dbReference type="Pfam" id="PF13556">
    <property type="entry name" value="HTH_30"/>
    <property type="match status" value="1"/>
</dbReference>
<protein>
    <submittedName>
        <fullName evidence="3">Helix-turn-helix domain-containing protein</fullName>
    </submittedName>
</protein>